<dbReference type="AlphaFoldDB" id="A0A8T2U5S5"/>
<comment type="caution">
    <text evidence="2">The sequence shown here is derived from an EMBL/GenBank/DDBJ whole genome shotgun (WGS) entry which is preliminary data.</text>
</comment>
<feature type="region of interest" description="Disordered" evidence="1">
    <location>
        <begin position="293"/>
        <end position="354"/>
    </location>
</feature>
<dbReference type="EMBL" id="CM035414">
    <property type="protein sequence ID" value="KAH7428953.1"/>
    <property type="molecule type" value="Genomic_DNA"/>
</dbReference>
<dbReference type="Proteomes" id="UP000825935">
    <property type="component" value="Chromosome 9"/>
</dbReference>
<reference evidence="2" key="1">
    <citation type="submission" date="2021-08" db="EMBL/GenBank/DDBJ databases">
        <title>WGS assembly of Ceratopteris richardii.</title>
        <authorList>
            <person name="Marchant D.B."/>
            <person name="Chen G."/>
            <person name="Jenkins J."/>
            <person name="Shu S."/>
            <person name="Leebens-Mack J."/>
            <person name="Grimwood J."/>
            <person name="Schmutz J."/>
            <person name="Soltis P."/>
            <person name="Soltis D."/>
            <person name="Chen Z.-H."/>
        </authorList>
    </citation>
    <scope>NUCLEOTIDE SEQUENCE</scope>
    <source>
        <strain evidence="2">Whitten #5841</strain>
        <tissue evidence="2">Leaf</tissue>
    </source>
</reference>
<dbReference type="EMBL" id="CM035414">
    <property type="protein sequence ID" value="KAH7428954.1"/>
    <property type="molecule type" value="Genomic_DNA"/>
</dbReference>
<evidence type="ECO:0000256" key="1">
    <source>
        <dbReference type="SAM" id="MobiDB-lite"/>
    </source>
</evidence>
<feature type="compositionally biased region" description="Polar residues" evidence="1">
    <location>
        <begin position="324"/>
        <end position="354"/>
    </location>
</feature>
<gene>
    <name evidence="2" type="ORF">KP509_09G024300</name>
</gene>
<dbReference type="EMBL" id="CM035414">
    <property type="protein sequence ID" value="KAH7428951.1"/>
    <property type="molecule type" value="Genomic_DNA"/>
</dbReference>
<proteinExistence type="predicted"/>
<dbReference type="EMBL" id="CM035414">
    <property type="protein sequence ID" value="KAH7428949.1"/>
    <property type="molecule type" value="Genomic_DNA"/>
</dbReference>
<keyword evidence="3" id="KW-1185">Reference proteome</keyword>
<dbReference type="EMBL" id="CM035414">
    <property type="protein sequence ID" value="KAH7428952.1"/>
    <property type="molecule type" value="Genomic_DNA"/>
</dbReference>
<evidence type="ECO:0000313" key="2">
    <source>
        <dbReference type="EMBL" id="KAH7428955.1"/>
    </source>
</evidence>
<feature type="region of interest" description="Disordered" evidence="1">
    <location>
        <begin position="199"/>
        <end position="241"/>
    </location>
</feature>
<organism evidence="2 3">
    <name type="scientific">Ceratopteris richardii</name>
    <name type="common">Triangle waterfern</name>
    <dbReference type="NCBI Taxonomy" id="49495"/>
    <lineage>
        <taxon>Eukaryota</taxon>
        <taxon>Viridiplantae</taxon>
        <taxon>Streptophyta</taxon>
        <taxon>Embryophyta</taxon>
        <taxon>Tracheophyta</taxon>
        <taxon>Polypodiopsida</taxon>
        <taxon>Polypodiidae</taxon>
        <taxon>Polypodiales</taxon>
        <taxon>Pteridineae</taxon>
        <taxon>Pteridaceae</taxon>
        <taxon>Parkerioideae</taxon>
        <taxon>Ceratopteris</taxon>
    </lineage>
</organism>
<protein>
    <submittedName>
        <fullName evidence="2">Uncharacterized protein</fullName>
    </submittedName>
</protein>
<accession>A0A8T2U5S5</accession>
<name>A0A8T2U5S5_CERRI</name>
<sequence length="372" mass="41980">MKFLSWWKLWNIPRHINADGYLGNSNNKMSENQGETATPRTARRNAKREWIHNWTQLQVDKKPSTRMNEMCAQGEKHEEQQGVARSRLASASDYLAVSSSAFVDLTRSSVRSSSLDLNERENNSQNITFDLDSKDELDVTTVKEVYTLNVIEENAMSTIEETGQVFEDEALAQNADPQHQKAMLKNKVLPLLVQESARTRTESNIHTNTSDLTRQRRNCSPPKETPSSEDDPEEIHPVNLKPIVTSRVAPIKRTGSISIKKLLPTHISSPLGSPNLPRDARWKKLLTYSRVASPRSPSCFSHAPVEVRRSKRSGNHPAPDQDETGSFSTMGSPWNSHRRASSTGRSHQNVRRSSFSQGHWITTDSDFVVLEL</sequence>
<evidence type="ECO:0000313" key="3">
    <source>
        <dbReference type="Proteomes" id="UP000825935"/>
    </source>
</evidence>
<dbReference type="EMBL" id="CM035414">
    <property type="protein sequence ID" value="KAH7428955.1"/>
    <property type="molecule type" value="Genomic_DNA"/>
</dbReference>